<protein>
    <submittedName>
        <fullName evidence="2">Uncharacterized protein</fullName>
    </submittedName>
</protein>
<reference evidence="2 3" key="1">
    <citation type="journal article" date="2012" name="Sci. Rep.">
        <title>Genomic perspectives on the evolution of fungal entomopathogenicity in Beauveria bassiana.</title>
        <authorList>
            <person name="Xiao G."/>
            <person name="Ying S.H."/>
            <person name="Zheng P."/>
            <person name="Wang Z.L."/>
            <person name="Zhang S."/>
            <person name="Xie X.Q."/>
            <person name="Shang Y."/>
            <person name="St Leger R.J."/>
            <person name="Zhao G.P."/>
            <person name="Wang C."/>
            <person name="Feng M.G."/>
        </authorList>
    </citation>
    <scope>NUCLEOTIDE SEQUENCE [LARGE SCALE GENOMIC DNA]</scope>
    <source>
        <strain evidence="2 3">ARSEF 2860</strain>
    </source>
</reference>
<dbReference type="HOGENOM" id="CLU_2276969_0_0_1"/>
<proteinExistence type="predicted"/>
<gene>
    <name evidence="2" type="ORF">BBA_07860</name>
</gene>
<evidence type="ECO:0000313" key="3">
    <source>
        <dbReference type="Proteomes" id="UP000002762"/>
    </source>
</evidence>
<dbReference type="RefSeq" id="XP_008601179.1">
    <property type="nucleotide sequence ID" value="XM_008602957.1"/>
</dbReference>
<feature type="region of interest" description="Disordered" evidence="1">
    <location>
        <begin position="1"/>
        <end position="24"/>
    </location>
</feature>
<keyword evidence="3" id="KW-1185">Reference proteome</keyword>
<dbReference type="Proteomes" id="UP000002762">
    <property type="component" value="Unassembled WGS sequence"/>
</dbReference>
<dbReference type="InParanoid" id="J4VY60"/>
<evidence type="ECO:0000313" key="2">
    <source>
        <dbReference type="EMBL" id="EJP63260.1"/>
    </source>
</evidence>
<dbReference type="GeneID" id="19890872"/>
<accession>J4VY60</accession>
<dbReference type="AlphaFoldDB" id="J4VY60"/>
<sequence>MTLKRSFTAADTEQERPTKRQASTKNFLLAASPWLPEPVQKKPLITDAATPADSSSKTLAELRTISKNTALQTWKRLVNGYTDKSNSGYKPAIREENSYLLA</sequence>
<organism evidence="2 3">
    <name type="scientific">Beauveria bassiana (strain ARSEF 2860)</name>
    <name type="common">White muscardine disease fungus</name>
    <name type="synonym">Tritirachium shiotae</name>
    <dbReference type="NCBI Taxonomy" id="655819"/>
    <lineage>
        <taxon>Eukaryota</taxon>
        <taxon>Fungi</taxon>
        <taxon>Dikarya</taxon>
        <taxon>Ascomycota</taxon>
        <taxon>Pezizomycotina</taxon>
        <taxon>Sordariomycetes</taxon>
        <taxon>Hypocreomycetidae</taxon>
        <taxon>Hypocreales</taxon>
        <taxon>Cordycipitaceae</taxon>
        <taxon>Beauveria</taxon>
    </lineage>
</organism>
<dbReference type="EMBL" id="JH725177">
    <property type="protein sequence ID" value="EJP63260.1"/>
    <property type="molecule type" value="Genomic_DNA"/>
</dbReference>
<evidence type="ECO:0000256" key="1">
    <source>
        <dbReference type="SAM" id="MobiDB-lite"/>
    </source>
</evidence>
<name>J4VY60_BEAB2</name>